<keyword evidence="2" id="KW-1185">Reference proteome</keyword>
<dbReference type="Proteomes" id="UP001651158">
    <property type="component" value="Unassembled WGS sequence"/>
</dbReference>
<reference evidence="1 2" key="1">
    <citation type="journal article" date="2022" name="Front. Cell. Infect. Microbiol.">
        <title>The Genomes of Two Strains of Taenia crassiceps the Animal Model for the Study of Human Cysticercosis.</title>
        <authorList>
            <person name="Bobes R.J."/>
            <person name="Estrada K."/>
            <person name="Rios-Valencia D.G."/>
            <person name="Calderon-Gallegos A."/>
            <person name="de la Torre P."/>
            <person name="Carrero J.C."/>
            <person name="Sanchez-Flores A."/>
            <person name="Laclette J.P."/>
        </authorList>
    </citation>
    <scope>NUCLEOTIDE SEQUENCE [LARGE SCALE GENOMIC DNA]</scope>
    <source>
        <strain evidence="1">WFUcys</strain>
    </source>
</reference>
<name>A0ABR4QPH5_9CEST</name>
<accession>A0ABR4QPH5</accession>
<comment type="caution">
    <text evidence="1">The sequence shown here is derived from an EMBL/GenBank/DDBJ whole genome shotgun (WGS) entry which is preliminary data.</text>
</comment>
<dbReference type="EMBL" id="JAKROA010000001">
    <property type="protein sequence ID" value="KAL5111619.1"/>
    <property type="molecule type" value="Genomic_DNA"/>
</dbReference>
<sequence length="90" mass="9744">MAVPQDIMPPTQANLERFCSNAAQNGGEVGAEEALSGAAIASSQSKLEQQTQQTHFELADKYLTSVMVVTQGTDNKGQEYQHPQWESSTT</sequence>
<proteinExistence type="predicted"/>
<organism evidence="1 2">
    <name type="scientific">Taenia crassiceps</name>
    <dbReference type="NCBI Taxonomy" id="6207"/>
    <lineage>
        <taxon>Eukaryota</taxon>
        <taxon>Metazoa</taxon>
        <taxon>Spiralia</taxon>
        <taxon>Lophotrochozoa</taxon>
        <taxon>Platyhelminthes</taxon>
        <taxon>Cestoda</taxon>
        <taxon>Eucestoda</taxon>
        <taxon>Cyclophyllidea</taxon>
        <taxon>Taeniidae</taxon>
        <taxon>Taenia</taxon>
    </lineage>
</organism>
<gene>
    <name evidence="1" type="ORF">TcWFU_002664</name>
</gene>
<evidence type="ECO:0000313" key="1">
    <source>
        <dbReference type="EMBL" id="KAL5111619.1"/>
    </source>
</evidence>
<protein>
    <submittedName>
        <fullName evidence="1">Uncharacterized protein</fullName>
    </submittedName>
</protein>
<evidence type="ECO:0000313" key="2">
    <source>
        <dbReference type="Proteomes" id="UP001651158"/>
    </source>
</evidence>